<dbReference type="AlphaFoldDB" id="A0A6N7IU22"/>
<dbReference type="InterPro" id="IPR034746">
    <property type="entry name" value="POTRA"/>
</dbReference>
<gene>
    <name evidence="9" type="ORF">GFC01_15085</name>
</gene>
<accession>A0A6N7IU22</accession>
<comment type="subcellular location">
    <subcellularLocation>
        <location evidence="1">Membrane</location>
    </subcellularLocation>
</comment>
<keyword evidence="7" id="KW-0131">Cell cycle</keyword>
<evidence type="ECO:0000256" key="3">
    <source>
        <dbReference type="ARBA" id="ARBA00022618"/>
    </source>
</evidence>
<evidence type="ECO:0000256" key="6">
    <source>
        <dbReference type="ARBA" id="ARBA00023136"/>
    </source>
</evidence>
<keyword evidence="2" id="KW-1003">Cell membrane</keyword>
<evidence type="ECO:0000313" key="10">
    <source>
        <dbReference type="Proteomes" id="UP000441717"/>
    </source>
</evidence>
<dbReference type="PANTHER" id="PTHR37820:SF1">
    <property type="entry name" value="CELL DIVISION PROTEIN FTSQ"/>
    <property type="match status" value="1"/>
</dbReference>
<evidence type="ECO:0000259" key="8">
    <source>
        <dbReference type="PROSITE" id="PS51779"/>
    </source>
</evidence>
<proteinExistence type="predicted"/>
<evidence type="ECO:0000256" key="1">
    <source>
        <dbReference type="ARBA" id="ARBA00004370"/>
    </source>
</evidence>
<feature type="domain" description="POTRA" evidence="8">
    <location>
        <begin position="34"/>
        <end position="102"/>
    </location>
</feature>
<dbReference type="InterPro" id="IPR005548">
    <property type="entry name" value="Cell_div_FtsQ/DivIB_C"/>
</dbReference>
<name>A0A6N7IU22_9FIRM</name>
<evidence type="ECO:0000313" key="9">
    <source>
        <dbReference type="EMBL" id="MQL53562.1"/>
    </source>
</evidence>
<dbReference type="Pfam" id="PF03799">
    <property type="entry name" value="FtsQ_DivIB_C"/>
    <property type="match status" value="1"/>
</dbReference>
<evidence type="ECO:0000256" key="7">
    <source>
        <dbReference type="ARBA" id="ARBA00023306"/>
    </source>
</evidence>
<evidence type="ECO:0000256" key="2">
    <source>
        <dbReference type="ARBA" id="ARBA00022475"/>
    </source>
</evidence>
<dbReference type="Proteomes" id="UP000441717">
    <property type="component" value="Unassembled WGS sequence"/>
</dbReference>
<dbReference type="Gene3D" id="3.10.20.310">
    <property type="entry name" value="membrane protein fhac"/>
    <property type="match status" value="1"/>
</dbReference>
<evidence type="ECO:0000256" key="5">
    <source>
        <dbReference type="ARBA" id="ARBA00022989"/>
    </source>
</evidence>
<reference evidence="9 10" key="1">
    <citation type="submission" date="2019-10" db="EMBL/GenBank/DDBJ databases">
        <title>Comparative genomics of sulfur disproportionating microorganisms.</title>
        <authorList>
            <person name="Ward L.M."/>
            <person name="Bertran E."/>
            <person name="Johnston D."/>
        </authorList>
    </citation>
    <scope>NUCLEOTIDE SEQUENCE [LARGE SCALE GENOMIC DNA]</scope>
    <source>
        <strain evidence="9 10">DSM 14055</strain>
    </source>
</reference>
<comment type="caution">
    <text evidence="9">The sequence shown here is derived from an EMBL/GenBank/DDBJ whole genome shotgun (WGS) entry which is preliminary data.</text>
</comment>
<dbReference type="GO" id="GO:0005886">
    <property type="term" value="C:plasma membrane"/>
    <property type="evidence" value="ECO:0007669"/>
    <property type="project" value="TreeGrafter"/>
</dbReference>
<keyword evidence="10" id="KW-1185">Reference proteome</keyword>
<dbReference type="GO" id="GO:0051301">
    <property type="term" value="P:cell division"/>
    <property type="evidence" value="ECO:0007669"/>
    <property type="project" value="UniProtKB-KW"/>
</dbReference>
<dbReference type="EMBL" id="WHYR01000055">
    <property type="protein sequence ID" value="MQL53562.1"/>
    <property type="molecule type" value="Genomic_DNA"/>
</dbReference>
<dbReference type="PROSITE" id="PS51779">
    <property type="entry name" value="POTRA"/>
    <property type="match status" value="1"/>
</dbReference>
<dbReference type="Pfam" id="PF08478">
    <property type="entry name" value="POTRA_1"/>
    <property type="match status" value="1"/>
</dbReference>
<keyword evidence="5" id="KW-1133">Transmembrane helix</keyword>
<keyword evidence="3" id="KW-0132">Cell division</keyword>
<protein>
    <submittedName>
        <fullName evidence="9">FtsQ-type POTRA domain-containing protein</fullName>
    </submittedName>
</protein>
<dbReference type="InterPro" id="IPR050487">
    <property type="entry name" value="FtsQ_DivIB"/>
</dbReference>
<keyword evidence="6" id="KW-0472">Membrane</keyword>
<evidence type="ECO:0000256" key="4">
    <source>
        <dbReference type="ARBA" id="ARBA00022692"/>
    </source>
</evidence>
<dbReference type="PANTHER" id="PTHR37820">
    <property type="entry name" value="CELL DIVISION PROTEIN DIVIB"/>
    <property type="match status" value="1"/>
</dbReference>
<dbReference type="OrthoDB" id="1725168at2"/>
<dbReference type="RefSeq" id="WP_152948027.1">
    <property type="nucleotide sequence ID" value="NZ_WHYR01000055.1"/>
</dbReference>
<sequence>MVKPRPGRFNPGESILFVFLILLTAFILLGSPIFEIHEITVSGNHSLPADKLINLSGITTGTNIFKVKLKEAAGRLRTLPLIKDVRLYRQLPSRVVIQVEERQPVALIPAGNGFVQVDGEGVCLQESSVDGSLPVITGLDPGEAVPGQVVKDERLTIALKVVQQLPASLLPNLSEVHVSREGLVVLYTLGGIECRLGTGDNLPAKISMLIQVLDQVKKQDRPVEYVDLSGVPVVKYQQ</sequence>
<dbReference type="InterPro" id="IPR013685">
    <property type="entry name" value="POTRA_FtsQ_type"/>
</dbReference>
<keyword evidence="4" id="KW-0812">Transmembrane</keyword>
<organism evidence="9 10">
    <name type="scientific">Desulfofundulus thermobenzoicus</name>
    <dbReference type="NCBI Taxonomy" id="29376"/>
    <lineage>
        <taxon>Bacteria</taxon>
        <taxon>Bacillati</taxon>
        <taxon>Bacillota</taxon>
        <taxon>Clostridia</taxon>
        <taxon>Eubacteriales</taxon>
        <taxon>Peptococcaceae</taxon>
        <taxon>Desulfofundulus</taxon>
    </lineage>
</organism>